<name>M5R7Z0_9BACT</name>
<keyword evidence="2" id="KW-0732">Signal</keyword>
<evidence type="ECO:0000256" key="1">
    <source>
        <dbReference type="SAM" id="MobiDB-lite"/>
    </source>
</evidence>
<dbReference type="AlphaFoldDB" id="M5R7Z0"/>
<dbReference type="SUPFAM" id="SSF49468">
    <property type="entry name" value="VHL"/>
    <property type="match status" value="1"/>
</dbReference>
<evidence type="ECO:0000313" key="3">
    <source>
        <dbReference type="EMBL" id="EMI15505.1"/>
    </source>
</evidence>
<evidence type="ECO:0000313" key="4">
    <source>
        <dbReference type="Proteomes" id="UP000011991"/>
    </source>
</evidence>
<proteinExistence type="predicted"/>
<dbReference type="InterPro" id="IPR036208">
    <property type="entry name" value="VHL_sf"/>
</dbReference>
<dbReference type="EMBL" id="ANOG01001078">
    <property type="protein sequence ID" value="EMI15505.1"/>
    <property type="molecule type" value="Genomic_DNA"/>
</dbReference>
<keyword evidence="4" id="KW-1185">Reference proteome</keyword>
<protein>
    <submittedName>
        <fullName evidence="3">Putative secreted protein</fullName>
    </submittedName>
</protein>
<feature type="compositionally biased region" description="Polar residues" evidence="1">
    <location>
        <begin position="102"/>
        <end position="127"/>
    </location>
</feature>
<evidence type="ECO:0000256" key="2">
    <source>
        <dbReference type="SAM" id="SignalP"/>
    </source>
</evidence>
<sequence>MNTSSSLKNGFRVFLAVGLIVSAIAATHPQTLFAQNSTVTLTFQNNTNQTVDIYYDDEQGNRPQFMFTVNAGETQQQSAYEGNLWLIQARDQSFASFYRTPASDTSVPVNSESDPNGTEASSRQGNPAQPAAVMTQPNANPTVANNVAAANAVTTNFPTATVGANAANAGTANTGTGAPTFIAATSASEQRTFHASKPQILSVTTGDGIIVAWQSWNGNRPAGARIAKISTSNMAKVWEKQLSLDLLGGLTTDGQNFYTMSAKLEDLNNEGSVVNYRDGILHLAKFDGNGQQLWMHDVNNVQYLGAEQNGQAENGIYSPMDSGTGCLVFGNNQILAVLSLNTVPDQKGTRHQTSMFFTVSAADGTPTQSVSKVSWRHSFDQRAIFDGEKFVIADLGDAGWYLPGGGIAMRKATPNGKTTTFTPKQAEGTYVYVRQSETAGNQNFSFTSLGDIGVGQRGYTVVFTSEPNNNVSQRSGWNTPIAEPRNLGLVHVTKNFDTVKDGQQTWQDGNTVVDWSNTAAGKPKINVTSNVVDSVGPTNTAQRPDKSHMSFTQTGVVWLTNLQPGTSAERPKLASLGNGNFLVAWEEWTYQGNNINYASTKAMVIDEYGQIIVQPKAIAARLNPSGADRFMPYSSGTVYWITGQPNNGGMKAHFLDANLNLTSYPFSL</sequence>
<gene>
    <name evidence="3" type="ORF">RMSM_07572</name>
</gene>
<feature type="chain" id="PRO_5004070445" evidence="2">
    <location>
        <begin position="35"/>
        <end position="668"/>
    </location>
</feature>
<dbReference type="PATRIC" id="fig|1265738.3.peg.7555"/>
<dbReference type="OrthoDB" id="292801at2"/>
<dbReference type="Gene3D" id="2.60.40.780">
    <property type="entry name" value="von Hippel-Lindau disease tumour suppressor, beta domain"/>
    <property type="match status" value="1"/>
</dbReference>
<feature type="region of interest" description="Disordered" evidence="1">
    <location>
        <begin position="101"/>
        <end position="139"/>
    </location>
</feature>
<organism evidence="3 4">
    <name type="scientific">Rhodopirellula maiorica SM1</name>
    <dbReference type="NCBI Taxonomy" id="1265738"/>
    <lineage>
        <taxon>Bacteria</taxon>
        <taxon>Pseudomonadati</taxon>
        <taxon>Planctomycetota</taxon>
        <taxon>Planctomycetia</taxon>
        <taxon>Pirellulales</taxon>
        <taxon>Pirellulaceae</taxon>
        <taxon>Novipirellula</taxon>
    </lineage>
</organism>
<feature type="signal peptide" evidence="2">
    <location>
        <begin position="1"/>
        <end position="34"/>
    </location>
</feature>
<comment type="caution">
    <text evidence="3">The sequence shown here is derived from an EMBL/GenBank/DDBJ whole genome shotgun (WGS) entry which is preliminary data.</text>
</comment>
<dbReference type="InterPro" id="IPR037140">
    <property type="entry name" value="VHL_beta_dom_sf"/>
</dbReference>
<dbReference type="Proteomes" id="UP000011991">
    <property type="component" value="Unassembled WGS sequence"/>
</dbReference>
<dbReference type="RefSeq" id="WP_008709000.1">
    <property type="nucleotide sequence ID" value="NZ_ANOG01001078.1"/>
</dbReference>
<accession>M5R7Z0</accession>
<reference evidence="3 4" key="1">
    <citation type="journal article" date="2013" name="Mar. Genomics">
        <title>Expression of sulfatases in Rhodopirellula baltica and the diversity of sulfatases in the genus Rhodopirellula.</title>
        <authorList>
            <person name="Wegner C.E."/>
            <person name="Richter-Heitmann T."/>
            <person name="Klindworth A."/>
            <person name="Klockow C."/>
            <person name="Richter M."/>
            <person name="Achstetter T."/>
            <person name="Glockner F.O."/>
            <person name="Harder J."/>
        </authorList>
    </citation>
    <scope>NUCLEOTIDE SEQUENCE [LARGE SCALE GENOMIC DNA]</scope>
    <source>
        <strain evidence="3 4">SM1</strain>
    </source>
</reference>